<gene>
    <name evidence="2" type="ORF">Sradi_1316600</name>
</gene>
<reference evidence="2" key="2">
    <citation type="journal article" date="2024" name="Plant">
        <title>Genomic evolution and insights into agronomic trait innovations of Sesamum species.</title>
        <authorList>
            <person name="Miao H."/>
            <person name="Wang L."/>
            <person name="Qu L."/>
            <person name="Liu H."/>
            <person name="Sun Y."/>
            <person name="Le M."/>
            <person name="Wang Q."/>
            <person name="Wei S."/>
            <person name="Zheng Y."/>
            <person name="Lin W."/>
            <person name="Duan Y."/>
            <person name="Cao H."/>
            <person name="Xiong S."/>
            <person name="Wang X."/>
            <person name="Wei L."/>
            <person name="Li C."/>
            <person name="Ma Q."/>
            <person name="Ju M."/>
            <person name="Zhao R."/>
            <person name="Li G."/>
            <person name="Mu C."/>
            <person name="Tian Q."/>
            <person name="Mei H."/>
            <person name="Zhang T."/>
            <person name="Gao T."/>
            <person name="Zhang H."/>
        </authorList>
    </citation>
    <scope>NUCLEOTIDE SEQUENCE</scope>
    <source>
        <strain evidence="2">G02</strain>
    </source>
</reference>
<name>A0AAW2UP76_SESRA</name>
<feature type="compositionally biased region" description="Polar residues" evidence="1">
    <location>
        <begin position="93"/>
        <end position="103"/>
    </location>
</feature>
<evidence type="ECO:0000256" key="1">
    <source>
        <dbReference type="SAM" id="MobiDB-lite"/>
    </source>
</evidence>
<organism evidence="2">
    <name type="scientific">Sesamum radiatum</name>
    <name type="common">Black benniseed</name>
    <dbReference type="NCBI Taxonomy" id="300843"/>
    <lineage>
        <taxon>Eukaryota</taxon>
        <taxon>Viridiplantae</taxon>
        <taxon>Streptophyta</taxon>
        <taxon>Embryophyta</taxon>
        <taxon>Tracheophyta</taxon>
        <taxon>Spermatophyta</taxon>
        <taxon>Magnoliopsida</taxon>
        <taxon>eudicotyledons</taxon>
        <taxon>Gunneridae</taxon>
        <taxon>Pentapetalae</taxon>
        <taxon>asterids</taxon>
        <taxon>lamiids</taxon>
        <taxon>Lamiales</taxon>
        <taxon>Pedaliaceae</taxon>
        <taxon>Sesamum</taxon>
    </lineage>
</organism>
<protein>
    <submittedName>
        <fullName evidence="2">Uncharacterized protein</fullName>
    </submittedName>
</protein>
<dbReference type="EMBL" id="JACGWJ010000005">
    <property type="protein sequence ID" value="KAL0419031.1"/>
    <property type="molecule type" value="Genomic_DNA"/>
</dbReference>
<evidence type="ECO:0000313" key="2">
    <source>
        <dbReference type="EMBL" id="KAL0419031.1"/>
    </source>
</evidence>
<feature type="region of interest" description="Disordered" evidence="1">
    <location>
        <begin position="91"/>
        <end position="138"/>
    </location>
</feature>
<comment type="caution">
    <text evidence="2">The sequence shown here is derived from an EMBL/GenBank/DDBJ whole genome shotgun (WGS) entry which is preliminary data.</text>
</comment>
<accession>A0AAW2UP76</accession>
<reference evidence="2" key="1">
    <citation type="submission" date="2020-06" db="EMBL/GenBank/DDBJ databases">
        <authorList>
            <person name="Li T."/>
            <person name="Hu X."/>
            <person name="Zhang T."/>
            <person name="Song X."/>
            <person name="Zhang H."/>
            <person name="Dai N."/>
            <person name="Sheng W."/>
            <person name="Hou X."/>
            <person name="Wei L."/>
        </authorList>
    </citation>
    <scope>NUCLEOTIDE SEQUENCE</scope>
    <source>
        <strain evidence="2">G02</strain>
        <tissue evidence="2">Leaf</tissue>
    </source>
</reference>
<proteinExistence type="predicted"/>
<dbReference type="AlphaFoldDB" id="A0AAW2UP76"/>
<sequence length="138" mass="15050">MHHLHRRHSFPHRLRGITSASRMRGQHIADPTGAPAILVPEAEDKFLTGGISMTKACSSSSSRMSGSSYGSGLPTPATIWPDRCGWPRRSGASFWSSGQAQNFRHSRPRISSIGRPTRKQQRLSTTMGCHPLGRTSGS</sequence>